<evidence type="ECO:0000259" key="1">
    <source>
        <dbReference type="Pfam" id="PF10551"/>
    </source>
</evidence>
<accession>A0A6P8Y256</accession>
<dbReference type="Proteomes" id="UP000515158">
    <property type="component" value="Unplaced"/>
</dbReference>
<dbReference type="RefSeq" id="XP_034230345.1">
    <property type="nucleotide sequence ID" value="XM_034374454.1"/>
</dbReference>
<gene>
    <name evidence="3" type="primary">LOC117639071</name>
</gene>
<sequence>MAPAKILELLRGDVGELGNRDPNQRPKKEFFITLQYIKHCKSRIKAQGRLHKEDHISVDMHVRNLMHIGRFEVDGVKNDRYDGFDDGNFSPILVYKPQGKPVVVGHPNFDCIKNSAELFIVGFQTKEQLDVMKEGCKTVLCIDSTYSTNEYGFYLVNMVVQDPYGQGYPVAHFITNFQDEETLALAFESIKFRCPNLEVNLLMTDDDQAEYKAFLLIFPGTRHVLCTWHVRRNWNKNMPSIGDKELRRLINHSLAVLMYEKHEPTFQTLLIGFIAQFKSRCPVFIEYFEKYYKERPSVWALCYRNFPHGNTDTNMYCESLHNLLKTYYMERIQNKRVDDLTQIVLRMERDYFMKLWKNKAEGKAEVSVTVTQKRKHTRGIAIKDEDVTHIKGHVWAVRSQDEKKKDSDEEYFVVKHNEKCPVDHCFVQCVTQACKGLCEHLYTCTCPCPGGMCKHIHKVHSIFLRETSTTNHTDREGEFWDAEEGGNLHLTNPVEVEVHSKEEKDRKNVEEVQSLCEILKDRCSKPENFKFLDHIKTQLQQMEAMTRNTNKQAPVVEMGTKFQPTMSVNGPQKLVTQSDLKFKRIVTPLIQCYQIFQQNRLNCLQ</sequence>
<evidence type="ECO:0000313" key="3">
    <source>
        <dbReference type="RefSeq" id="XP_034230345.1"/>
    </source>
</evidence>
<dbReference type="Pfam" id="PF10551">
    <property type="entry name" value="MULE"/>
    <property type="match status" value="1"/>
</dbReference>
<name>A0A6P8Y256_THRPL</name>
<dbReference type="PANTHER" id="PTHR33977:SF1">
    <property type="entry name" value="ZINC ION BINDING PROTEIN"/>
    <property type="match status" value="1"/>
</dbReference>
<keyword evidence="2" id="KW-1185">Reference proteome</keyword>
<feature type="domain" description="MULE transposase" evidence="1">
    <location>
        <begin position="139"/>
        <end position="232"/>
    </location>
</feature>
<evidence type="ECO:0000313" key="2">
    <source>
        <dbReference type="Proteomes" id="UP000515158"/>
    </source>
</evidence>
<dbReference type="GeneID" id="117639071"/>
<protein>
    <submittedName>
        <fullName evidence="3">Uncharacterized protein LOC117639071</fullName>
    </submittedName>
</protein>
<dbReference type="AlphaFoldDB" id="A0A6P8Y256"/>
<dbReference type="PANTHER" id="PTHR33977">
    <property type="entry name" value="ZINC ION BINDING PROTEIN"/>
    <property type="match status" value="1"/>
</dbReference>
<dbReference type="InParanoid" id="A0A6P8Y256"/>
<dbReference type="OrthoDB" id="10031901at2759"/>
<proteinExistence type="predicted"/>
<reference evidence="3" key="1">
    <citation type="submission" date="2025-08" db="UniProtKB">
        <authorList>
            <consortium name="RefSeq"/>
        </authorList>
    </citation>
    <scope>IDENTIFICATION</scope>
    <source>
        <tissue evidence="3">Total insect</tissue>
    </source>
</reference>
<organism evidence="3">
    <name type="scientific">Thrips palmi</name>
    <name type="common">Melon thrips</name>
    <dbReference type="NCBI Taxonomy" id="161013"/>
    <lineage>
        <taxon>Eukaryota</taxon>
        <taxon>Metazoa</taxon>
        <taxon>Ecdysozoa</taxon>
        <taxon>Arthropoda</taxon>
        <taxon>Hexapoda</taxon>
        <taxon>Insecta</taxon>
        <taxon>Pterygota</taxon>
        <taxon>Neoptera</taxon>
        <taxon>Paraneoptera</taxon>
        <taxon>Thysanoptera</taxon>
        <taxon>Terebrantia</taxon>
        <taxon>Thripoidea</taxon>
        <taxon>Thripidae</taxon>
        <taxon>Thrips</taxon>
    </lineage>
</organism>
<dbReference type="KEGG" id="tpal:117639071"/>
<dbReference type="InterPro" id="IPR018289">
    <property type="entry name" value="MULE_transposase_dom"/>
</dbReference>